<gene>
    <name evidence="1" type="ORF">HPB50_013451</name>
</gene>
<organism evidence="1 2">
    <name type="scientific">Hyalomma asiaticum</name>
    <name type="common">Tick</name>
    <dbReference type="NCBI Taxonomy" id="266040"/>
    <lineage>
        <taxon>Eukaryota</taxon>
        <taxon>Metazoa</taxon>
        <taxon>Ecdysozoa</taxon>
        <taxon>Arthropoda</taxon>
        <taxon>Chelicerata</taxon>
        <taxon>Arachnida</taxon>
        <taxon>Acari</taxon>
        <taxon>Parasitiformes</taxon>
        <taxon>Ixodida</taxon>
        <taxon>Ixodoidea</taxon>
        <taxon>Ixodidae</taxon>
        <taxon>Hyalomminae</taxon>
        <taxon>Hyalomma</taxon>
    </lineage>
</organism>
<evidence type="ECO:0000313" key="2">
    <source>
        <dbReference type="Proteomes" id="UP000821845"/>
    </source>
</evidence>
<keyword evidence="2" id="KW-1185">Reference proteome</keyword>
<dbReference type="EMBL" id="CM023483">
    <property type="protein sequence ID" value="KAH6936119.1"/>
    <property type="molecule type" value="Genomic_DNA"/>
</dbReference>
<sequence>MYRCVQEVWKEHTLWAALSQSGWVAWVAFNTLLHSAWVSCLLLCQLYQTTQNSGTNTLYQLREEMEVKLQALDARLWREIETTCAAARQEFHDMLNQAVSLNSTVATLHALISSSISTSSTDMQQQTERKQMHQEFTPSLTSARNAKRSHPYTRPASLRNEDGDS</sequence>
<reference evidence="1" key="1">
    <citation type="submission" date="2020-05" db="EMBL/GenBank/DDBJ databases">
        <title>Large-scale comparative analyses of tick genomes elucidate their genetic diversity and vector capacities.</title>
        <authorList>
            <person name="Jia N."/>
            <person name="Wang J."/>
            <person name="Shi W."/>
            <person name="Du L."/>
            <person name="Sun Y."/>
            <person name="Zhan W."/>
            <person name="Jiang J."/>
            <person name="Wang Q."/>
            <person name="Zhang B."/>
            <person name="Ji P."/>
            <person name="Sakyi L.B."/>
            <person name="Cui X."/>
            <person name="Yuan T."/>
            <person name="Jiang B."/>
            <person name="Yang W."/>
            <person name="Lam T.T.-Y."/>
            <person name="Chang Q."/>
            <person name="Ding S."/>
            <person name="Wang X."/>
            <person name="Zhu J."/>
            <person name="Ruan X."/>
            <person name="Zhao L."/>
            <person name="Wei J."/>
            <person name="Que T."/>
            <person name="Du C."/>
            <person name="Cheng J."/>
            <person name="Dai P."/>
            <person name="Han X."/>
            <person name="Huang E."/>
            <person name="Gao Y."/>
            <person name="Liu J."/>
            <person name="Shao H."/>
            <person name="Ye R."/>
            <person name="Li L."/>
            <person name="Wei W."/>
            <person name="Wang X."/>
            <person name="Wang C."/>
            <person name="Yang T."/>
            <person name="Huo Q."/>
            <person name="Li W."/>
            <person name="Guo W."/>
            <person name="Chen H."/>
            <person name="Zhou L."/>
            <person name="Ni X."/>
            <person name="Tian J."/>
            <person name="Zhou Y."/>
            <person name="Sheng Y."/>
            <person name="Liu T."/>
            <person name="Pan Y."/>
            <person name="Xia L."/>
            <person name="Li J."/>
            <person name="Zhao F."/>
            <person name="Cao W."/>
        </authorList>
    </citation>
    <scope>NUCLEOTIDE SEQUENCE</scope>
    <source>
        <strain evidence="1">Hyas-2018</strain>
    </source>
</reference>
<dbReference type="Proteomes" id="UP000821845">
    <property type="component" value="Chromosome 3"/>
</dbReference>
<name>A0ACB7SQB9_HYAAI</name>
<accession>A0ACB7SQB9</accession>
<evidence type="ECO:0000313" key="1">
    <source>
        <dbReference type="EMBL" id="KAH6936119.1"/>
    </source>
</evidence>
<protein>
    <submittedName>
        <fullName evidence="1">Uncharacterized protein</fullName>
    </submittedName>
</protein>
<comment type="caution">
    <text evidence="1">The sequence shown here is derived from an EMBL/GenBank/DDBJ whole genome shotgun (WGS) entry which is preliminary data.</text>
</comment>
<proteinExistence type="predicted"/>